<name>A0ABX1NNT9_9RHOO</name>
<comment type="caution">
    <text evidence="1">The sequence shown here is derived from an EMBL/GenBank/DDBJ whole genome shotgun (WGS) entry which is preliminary data.</text>
</comment>
<keyword evidence="2" id="KW-1185">Reference proteome</keyword>
<proteinExistence type="predicted"/>
<dbReference type="Proteomes" id="UP000634522">
    <property type="component" value="Unassembled WGS sequence"/>
</dbReference>
<dbReference type="EMBL" id="WTVS01000109">
    <property type="protein sequence ID" value="NMG00897.1"/>
    <property type="molecule type" value="Genomic_DNA"/>
</dbReference>
<accession>A0ABX1NNT9</accession>
<gene>
    <name evidence="1" type="ORF">GPA27_26305</name>
</gene>
<sequence>MEDYSAHNLLSVLRELHGIGYRGLRFYSYRRWIGTLAINIYREMPVSASSGEALYAPIRGFEVKPDLTFRHPSKRDHAWGHVGIPVGAAARQFADIHLRDMDAGIGVFDGEYSEWLDSAIDLCPFGRLPLTGEPKEVAQGKATQVALFPEDHFQRGVVPLLESIFLPAPPGLAGAIDPYQTFRKAMEERAWKEEILREKEQFRRFALLEKGIRKQ</sequence>
<evidence type="ECO:0000313" key="1">
    <source>
        <dbReference type="EMBL" id="NMG00897.1"/>
    </source>
</evidence>
<organism evidence="1 2">
    <name type="scientific">Aromatoleum toluolicum</name>
    <dbReference type="NCBI Taxonomy" id="90060"/>
    <lineage>
        <taxon>Bacteria</taxon>
        <taxon>Pseudomonadati</taxon>
        <taxon>Pseudomonadota</taxon>
        <taxon>Betaproteobacteria</taxon>
        <taxon>Rhodocyclales</taxon>
        <taxon>Rhodocyclaceae</taxon>
        <taxon>Aromatoleum</taxon>
    </lineage>
</organism>
<evidence type="ECO:0000313" key="2">
    <source>
        <dbReference type="Proteomes" id="UP000634522"/>
    </source>
</evidence>
<protein>
    <submittedName>
        <fullName evidence="1">Uncharacterized protein</fullName>
    </submittedName>
</protein>
<reference evidence="1 2" key="1">
    <citation type="submission" date="2019-12" db="EMBL/GenBank/DDBJ databases">
        <title>Comparative genomics gives insights into the taxonomy of the Azoarcus-Aromatoleum group and reveals separate origins of nif in the plant-associated Azoarcus and non-plant-associated Aromatoleum sub-groups.</title>
        <authorList>
            <person name="Lafos M."/>
            <person name="Maluk M."/>
            <person name="Batista M."/>
            <person name="Junghare M."/>
            <person name="Carmona M."/>
            <person name="Faoro H."/>
            <person name="Cruz L.M."/>
            <person name="Battistoni F."/>
            <person name="De Souza E."/>
            <person name="Pedrosa F."/>
            <person name="Chen W.-M."/>
            <person name="Poole P.S."/>
            <person name="Dixon R.A."/>
            <person name="James E.K."/>
        </authorList>
    </citation>
    <scope>NUCLEOTIDE SEQUENCE [LARGE SCALE GENOMIC DNA]</scope>
    <source>
        <strain evidence="1 2">T</strain>
    </source>
</reference>
<dbReference type="RefSeq" id="WP_169143402.1">
    <property type="nucleotide sequence ID" value="NZ_WTVS01000109.1"/>
</dbReference>